<name>A0A162QUF8_9CLOT</name>
<dbReference type="PROSITE" id="PS51257">
    <property type="entry name" value="PROKAR_LIPOPROTEIN"/>
    <property type="match status" value="1"/>
</dbReference>
<dbReference type="RefSeq" id="WP_066630202.1">
    <property type="nucleotide sequence ID" value="NZ_FQXL01000020.1"/>
</dbReference>
<organism evidence="4 5">
    <name type="scientific">Clostridium magnum DSM 2767</name>
    <dbReference type="NCBI Taxonomy" id="1121326"/>
    <lineage>
        <taxon>Bacteria</taxon>
        <taxon>Bacillati</taxon>
        <taxon>Bacillota</taxon>
        <taxon>Clostridia</taxon>
        <taxon>Eubacteriales</taxon>
        <taxon>Clostridiaceae</taxon>
        <taxon>Clostridium</taxon>
    </lineage>
</organism>
<keyword evidence="2" id="KW-0732">Signal</keyword>
<reference evidence="4 5" key="1">
    <citation type="submission" date="2016-04" db="EMBL/GenBank/DDBJ databases">
        <title>Genome sequence of Clostridium magnum DSM 2767.</title>
        <authorList>
            <person name="Poehlein A."/>
            <person name="Uhlig R."/>
            <person name="Fischer R."/>
            <person name="Bahl H."/>
            <person name="Daniel R."/>
        </authorList>
    </citation>
    <scope>NUCLEOTIDE SEQUENCE [LARGE SCALE GENOMIC DNA]</scope>
    <source>
        <strain evidence="4 5">DSM 2767</strain>
    </source>
</reference>
<feature type="domain" description="YARHG" evidence="3">
    <location>
        <begin position="102"/>
        <end position="182"/>
    </location>
</feature>
<feature type="chain" id="PRO_5039661245" description="YARHG domain-containing protein" evidence="2">
    <location>
        <begin position="20"/>
        <end position="188"/>
    </location>
</feature>
<dbReference type="OrthoDB" id="517663at2"/>
<evidence type="ECO:0000313" key="4">
    <source>
        <dbReference type="EMBL" id="KZL88983.1"/>
    </source>
</evidence>
<evidence type="ECO:0000259" key="3">
    <source>
        <dbReference type="SMART" id="SM01324"/>
    </source>
</evidence>
<dbReference type="InterPro" id="IPR025582">
    <property type="entry name" value="YARHG_dom"/>
</dbReference>
<evidence type="ECO:0000313" key="5">
    <source>
        <dbReference type="Proteomes" id="UP000076603"/>
    </source>
</evidence>
<feature type="compositionally biased region" description="Polar residues" evidence="1">
    <location>
        <begin position="42"/>
        <end position="54"/>
    </location>
</feature>
<dbReference type="SMART" id="SM01324">
    <property type="entry name" value="YARHG"/>
    <property type="match status" value="1"/>
</dbReference>
<gene>
    <name evidence="4" type="ORF">CLMAG_56810</name>
</gene>
<sequence length="188" mass="20883">MKKIIVSCVLCSLVAFTLAGCGGVNISFGSDNKSAQEEVKQEQSAQNKSVSTVDKSTEGVKQDQNTGDNPTVNVNINEVPQTPSKPDVVVIREPSQIHVYSGSFVFPSSDRVYLTSSQVSSLTNYELGIARNEIYARHGYIFSTPKYIKYFNSQSWYTPISKNVTLNRIEEYNVSLIKAEEDRRGVQN</sequence>
<dbReference type="InterPro" id="IPR038434">
    <property type="entry name" value="YARHG_sf"/>
</dbReference>
<keyword evidence="5" id="KW-1185">Reference proteome</keyword>
<feature type="region of interest" description="Disordered" evidence="1">
    <location>
        <begin position="40"/>
        <end position="72"/>
    </location>
</feature>
<evidence type="ECO:0000256" key="2">
    <source>
        <dbReference type="SAM" id="SignalP"/>
    </source>
</evidence>
<feature type="compositionally biased region" description="Polar residues" evidence="1">
    <location>
        <begin position="62"/>
        <end position="72"/>
    </location>
</feature>
<accession>A0A162QUF8</accession>
<proteinExistence type="predicted"/>
<evidence type="ECO:0000256" key="1">
    <source>
        <dbReference type="SAM" id="MobiDB-lite"/>
    </source>
</evidence>
<dbReference type="STRING" id="1121326.CLMAG_56810"/>
<dbReference type="AlphaFoldDB" id="A0A162QUF8"/>
<dbReference type="EMBL" id="LWAE01000012">
    <property type="protein sequence ID" value="KZL88983.1"/>
    <property type="molecule type" value="Genomic_DNA"/>
</dbReference>
<feature type="signal peptide" evidence="2">
    <location>
        <begin position="1"/>
        <end position="19"/>
    </location>
</feature>
<dbReference type="PATRIC" id="fig|1121326.3.peg.5737"/>
<comment type="caution">
    <text evidence="4">The sequence shown here is derived from an EMBL/GenBank/DDBJ whole genome shotgun (WGS) entry which is preliminary data.</text>
</comment>
<protein>
    <recommendedName>
        <fullName evidence="3">YARHG domain-containing protein</fullName>
    </recommendedName>
</protein>
<dbReference type="Gene3D" id="1.20.58.1690">
    <property type="match status" value="1"/>
</dbReference>
<dbReference type="Pfam" id="PF13308">
    <property type="entry name" value="YARHG"/>
    <property type="match status" value="1"/>
</dbReference>
<dbReference type="Proteomes" id="UP000076603">
    <property type="component" value="Unassembled WGS sequence"/>
</dbReference>